<evidence type="ECO:0000313" key="1">
    <source>
        <dbReference type="EMBL" id="ESK35530.1"/>
    </source>
</evidence>
<protein>
    <submittedName>
        <fullName evidence="1">Uncharacterized protein</fullName>
    </submittedName>
</protein>
<dbReference type="AlphaFoldDB" id="V2TJ31"/>
<accession>V2TJ31</accession>
<dbReference type="OrthoDB" id="7265290at2"/>
<name>V2TJ31_9GAMM</name>
<sequence>MENFIDDLSGFLGKSNKDDNLMKFFIKNNFIKEINDIQLSLYDEDGEWLDEHDLYIEHHSKGLSFIFTDEAFFLENINKPLLGKILYLSTVFFYNEAVDDFSKYNLGLPFGIQFSMSPNDLISLLGDPIIIRNYDNGNILTQRWRIINQQYDLFVSYNSLAEIELIGLTIPH</sequence>
<keyword evidence="2" id="KW-1185">Reference proteome</keyword>
<gene>
    <name evidence="1" type="ORF">P256_02598</name>
</gene>
<dbReference type="Proteomes" id="UP000023785">
    <property type="component" value="Unassembled WGS sequence"/>
</dbReference>
<comment type="caution">
    <text evidence="1">The sequence shown here is derived from an EMBL/GenBank/DDBJ whole genome shotgun (WGS) entry which is preliminary data.</text>
</comment>
<evidence type="ECO:0000313" key="2">
    <source>
        <dbReference type="Proteomes" id="UP000023785"/>
    </source>
</evidence>
<proteinExistence type="predicted"/>
<dbReference type="RefSeq" id="WP_023272884.1">
    <property type="nucleotide sequence ID" value="NZ_KI530720.1"/>
</dbReference>
<dbReference type="EMBL" id="AYER01000022">
    <property type="protein sequence ID" value="ESK35530.1"/>
    <property type="molecule type" value="Genomic_DNA"/>
</dbReference>
<organism evidence="1 2">
    <name type="scientific">Acinetobacter nectaris CIP 110549</name>
    <dbReference type="NCBI Taxonomy" id="1392540"/>
    <lineage>
        <taxon>Bacteria</taxon>
        <taxon>Pseudomonadati</taxon>
        <taxon>Pseudomonadota</taxon>
        <taxon>Gammaproteobacteria</taxon>
        <taxon>Moraxellales</taxon>
        <taxon>Moraxellaceae</taxon>
        <taxon>Acinetobacter</taxon>
    </lineage>
</organism>
<reference evidence="1 2" key="1">
    <citation type="submission" date="2013-10" db="EMBL/GenBank/DDBJ databases">
        <title>The Genome Sequence of Acinetobacter nectaris CIP 110549.</title>
        <authorList>
            <consortium name="The Broad Institute Genomics Platform"/>
            <consortium name="The Broad Institute Genome Sequencing Center for Infectious Disease"/>
            <person name="Cerqueira G."/>
            <person name="Feldgarden M."/>
            <person name="Courvalin P."/>
            <person name="Grillot-Courvalin C."/>
            <person name="Clermont D."/>
            <person name="Rocha E."/>
            <person name="Yoon E.-J."/>
            <person name="Nemec A."/>
            <person name="Young S.K."/>
            <person name="Zeng Q."/>
            <person name="Gargeya S."/>
            <person name="Fitzgerald M."/>
            <person name="Abouelleil A."/>
            <person name="Alvarado L."/>
            <person name="Berlin A.M."/>
            <person name="Chapman S.B."/>
            <person name="Gainer-Dewar J."/>
            <person name="Goldberg J."/>
            <person name="Gnerre S."/>
            <person name="Griggs A."/>
            <person name="Gujja S."/>
            <person name="Hansen M."/>
            <person name="Howarth C."/>
            <person name="Imamovic A."/>
            <person name="Ireland A."/>
            <person name="Larimer J."/>
            <person name="McCowan C."/>
            <person name="Murphy C."/>
            <person name="Pearson M."/>
            <person name="Poon T.W."/>
            <person name="Priest M."/>
            <person name="Roberts A."/>
            <person name="Saif S."/>
            <person name="Shea T."/>
            <person name="Sykes S."/>
            <person name="Wortman J."/>
            <person name="Nusbaum C."/>
            <person name="Birren B."/>
        </authorList>
    </citation>
    <scope>NUCLEOTIDE SEQUENCE [LARGE SCALE GENOMIC DNA]</scope>
    <source>
        <strain evidence="1 2">CIP 110549</strain>
    </source>
</reference>
<dbReference type="HOGENOM" id="CLU_1551983_0_0_6"/>
<dbReference type="PATRIC" id="fig|1392540.3.peg.2492"/>